<gene>
    <name evidence="2" type="ORF">CEG14_22105</name>
</gene>
<dbReference type="Gene3D" id="3.40.50.2000">
    <property type="entry name" value="Glycogen Phosphorylase B"/>
    <property type="match status" value="2"/>
</dbReference>
<evidence type="ECO:0000313" key="3">
    <source>
        <dbReference type="Proteomes" id="UP000217005"/>
    </source>
</evidence>
<dbReference type="RefSeq" id="WP_094828549.1">
    <property type="nucleotide sequence ID" value="NZ_NEVL01000005.1"/>
</dbReference>
<dbReference type="AlphaFoldDB" id="A0A261RWN5"/>
<feature type="domain" description="Glycosyltransferase subfamily 4-like N-terminal" evidence="1">
    <location>
        <begin position="14"/>
        <end position="168"/>
    </location>
</feature>
<name>A0A261RWN5_9BORD</name>
<dbReference type="OrthoDB" id="9062832at2"/>
<keyword evidence="2" id="KW-0645">Protease</keyword>
<reference evidence="2 3" key="1">
    <citation type="submission" date="2017-05" db="EMBL/GenBank/DDBJ databases">
        <title>Complete and WGS of Bordetella genogroups.</title>
        <authorList>
            <person name="Spilker T."/>
            <person name="LiPuma J."/>
        </authorList>
    </citation>
    <scope>NUCLEOTIDE SEQUENCE [LARGE SCALE GENOMIC DNA]</scope>
    <source>
        <strain evidence="2 3">AU17610</strain>
    </source>
</reference>
<organism evidence="2 3">
    <name type="scientific">Bordetella genomosp. 1</name>
    <dbReference type="NCBI Taxonomy" id="1395607"/>
    <lineage>
        <taxon>Bacteria</taxon>
        <taxon>Pseudomonadati</taxon>
        <taxon>Pseudomonadota</taxon>
        <taxon>Betaproteobacteria</taxon>
        <taxon>Burkholderiales</taxon>
        <taxon>Alcaligenaceae</taxon>
        <taxon>Bordetella</taxon>
    </lineage>
</organism>
<dbReference type="EMBL" id="NEVL01000005">
    <property type="protein sequence ID" value="OZI29311.1"/>
    <property type="molecule type" value="Genomic_DNA"/>
</dbReference>
<sequence>MKILYTNFHAGPDIGGHTTYVSRLAAGLSARHRITIAAPGGSALHALASAMPGVAAHAQDFPSRVYRVPAALRTLRALMKAEEFDLVHVNGSADHRLVALASLFLKRRPRIVLTKHNTIPISRMSSRLRARLATDHVIAVCKHVETQVWQSPYRACGITTVFNGVDTAYFSPLEAPVAAHHRRALLGERAQGRLVIGSNAGTASYKSWLDVVRAVALLPAAVADRYVIAMAGEPFSRAQRAELQALGMEDRIVHVGSLKDVRPFISSLDLGFVLSTRVETISFACREMMAMGKPVIVSNYAGLPENIDAGRDGWVVPPAGPQALASLLHEIATGAHDLAAMGQAARKKSLASFGLRPFLESTAQVYRAAVEPRTARRQLERLT</sequence>
<dbReference type="SUPFAM" id="SSF53756">
    <property type="entry name" value="UDP-Glycosyltransferase/glycogen phosphorylase"/>
    <property type="match status" value="1"/>
</dbReference>
<dbReference type="PANTHER" id="PTHR12526">
    <property type="entry name" value="GLYCOSYLTRANSFERASE"/>
    <property type="match status" value="1"/>
</dbReference>
<evidence type="ECO:0000313" key="2">
    <source>
        <dbReference type="EMBL" id="OZI29311.1"/>
    </source>
</evidence>
<protein>
    <submittedName>
        <fullName evidence="2">Aminopeptidase</fullName>
    </submittedName>
</protein>
<keyword evidence="2" id="KW-0378">Hydrolase</keyword>
<dbReference type="InterPro" id="IPR028098">
    <property type="entry name" value="Glyco_trans_4-like_N"/>
</dbReference>
<keyword evidence="2" id="KW-0031">Aminopeptidase</keyword>
<dbReference type="Proteomes" id="UP000217005">
    <property type="component" value="Unassembled WGS sequence"/>
</dbReference>
<dbReference type="Pfam" id="PF13439">
    <property type="entry name" value="Glyco_transf_4"/>
    <property type="match status" value="1"/>
</dbReference>
<accession>A0A261RWN5</accession>
<comment type="caution">
    <text evidence="2">The sequence shown here is derived from an EMBL/GenBank/DDBJ whole genome shotgun (WGS) entry which is preliminary data.</text>
</comment>
<dbReference type="GO" id="GO:0016757">
    <property type="term" value="F:glycosyltransferase activity"/>
    <property type="evidence" value="ECO:0007669"/>
    <property type="project" value="UniProtKB-ARBA"/>
</dbReference>
<dbReference type="PANTHER" id="PTHR12526:SF627">
    <property type="entry name" value="D-RHAMNOSYLTRANSFERASE WBPZ"/>
    <property type="match status" value="1"/>
</dbReference>
<dbReference type="Pfam" id="PF13692">
    <property type="entry name" value="Glyco_trans_1_4"/>
    <property type="match status" value="1"/>
</dbReference>
<evidence type="ECO:0000259" key="1">
    <source>
        <dbReference type="Pfam" id="PF13439"/>
    </source>
</evidence>
<proteinExistence type="predicted"/>
<dbReference type="GO" id="GO:0004177">
    <property type="term" value="F:aminopeptidase activity"/>
    <property type="evidence" value="ECO:0007669"/>
    <property type="project" value="UniProtKB-KW"/>
</dbReference>